<evidence type="ECO:0000256" key="2">
    <source>
        <dbReference type="ARBA" id="ARBA00022679"/>
    </source>
</evidence>
<keyword evidence="4" id="KW-0547">Nucleotide-binding</keyword>
<comment type="caution">
    <text evidence="9">The sequence shown here is derived from an EMBL/GenBank/DDBJ whole genome shotgun (WGS) entry which is preliminary data.</text>
</comment>
<accession>A0ABV0KGY9</accession>
<dbReference type="InterPro" id="IPR004821">
    <property type="entry name" value="Cyt_trans-like"/>
</dbReference>
<gene>
    <name evidence="9" type="primary">rfaE2</name>
    <name evidence="9" type="ORF">NDI38_07710</name>
</gene>
<dbReference type="PANTHER" id="PTHR43793:SF2">
    <property type="entry name" value="BIFUNCTIONAL PROTEIN HLDE"/>
    <property type="match status" value="1"/>
</dbReference>
<dbReference type="InterPro" id="IPR011914">
    <property type="entry name" value="RfaE_dom_II"/>
</dbReference>
<dbReference type="Proteomes" id="UP001476950">
    <property type="component" value="Unassembled WGS sequence"/>
</dbReference>
<evidence type="ECO:0000256" key="3">
    <source>
        <dbReference type="ARBA" id="ARBA00022695"/>
    </source>
</evidence>
<keyword evidence="5" id="KW-0067">ATP-binding</keyword>
<dbReference type="GO" id="GO:0016779">
    <property type="term" value="F:nucleotidyltransferase activity"/>
    <property type="evidence" value="ECO:0007669"/>
    <property type="project" value="UniProtKB-KW"/>
</dbReference>
<keyword evidence="3 9" id="KW-0548">Nucleotidyltransferase</keyword>
<keyword evidence="2" id="KW-0808">Transferase</keyword>
<proteinExistence type="predicted"/>
<evidence type="ECO:0000256" key="1">
    <source>
        <dbReference type="ARBA" id="ARBA00012519"/>
    </source>
</evidence>
<dbReference type="EC" id="2.7.7.70" evidence="1"/>
<dbReference type="EMBL" id="JAMPLM010000004">
    <property type="protein sequence ID" value="MEP1058322.1"/>
    <property type="molecule type" value="Genomic_DNA"/>
</dbReference>
<protein>
    <recommendedName>
        <fullName evidence="1">D-glycero-beta-D-manno-heptose 1-phosphate adenylyltransferase</fullName>
        <ecNumber evidence="1">2.7.7.70</ecNumber>
    </recommendedName>
</protein>
<dbReference type="Pfam" id="PF01467">
    <property type="entry name" value="CTP_transf_like"/>
    <property type="match status" value="1"/>
</dbReference>
<evidence type="ECO:0000256" key="5">
    <source>
        <dbReference type="ARBA" id="ARBA00022840"/>
    </source>
</evidence>
<dbReference type="InterPro" id="IPR014729">
    <property type="entry name" value="Rossmann-like_a/b/a_fold"/>
</dbReference>
<dbReference type="SUPFAM" id="SSF52374">
    <property type="entry name" value="Nucleotidylyl transferase"/>
    <property type="match status" value="1"/>
</dbReference>
<evidence type="ECO:0000313" key="9">
    <source>
        <dbReference type="EMBL" id="MEP1058322.1"/>
    </source>
</evidence>
<feature type="domain" description="Cytidyltransferase-like" evidence="8">
    <location>
        <begin position="27"/>
        <end position="140"/>
    </location>
</feature>
<keyword evidence="6" id="KW-0119">Carbohydrate metabolism</keyword>
<keyword evidence="10" id="KW-1185">Reference proteome</keyword>
<dbReference type="NCBIfam" id="TIGR00125">
    <property type="entry name" value="cyt_tran_rel"/>
    <property type="match status" value="1"/>
</dbReference>
<evidence type="ECO:0000259" key="8">
    <source>
        <dbReference type="Pfam" id="PF01467"/>
    </source>
</evidence>
<evidence type="ECO:0000256" key="7">
    <source>
        <dbReference type="ARBA" id="ARBA00047428"/>
    </source>
</evidence>
<dbReference type="Gene3D" id="3.40.50.620">
    <property type="entry name" value="HUPs"/>
    <property type="match status" value="1"/>
</dbReference>
<comment type="catalytic activity">
    <reaction evidence="7">
        <text>D-glycero-beta-D-manno-heptose 1-phosphate + ATP + H(+) = ADP-D-glycero-beta-D-manno-heptose + diphosphate</text>
        <dbReference type="Rhea" id="RHEA:27465"/>
        <dbReference type="ChEBI" id="CHEBI:15378"/>
        <dbReference type="ChEBI" id="CHEBI:30616"/>
        <dbReference type="ChEBI" id="CHEBI:33019"/>
        <dbReference type="ChEBI" id="CHEBI:59967"/>
        <dbReference type="ChEBI" id="CHEBI:61593"/>
        <dbReference type="EC" id="2.7.7.70"/>
    </reaction>
</comment>
<reference evidence="9 10" key="1">
    <citation type="submission" date="2022-04" db="EMBL/GenBank/DDBJ databases">
        <title>Positive selection, recombination, and allopatry shape intraspecific diversity of widespread and dominant cyanobacteria.</title>
        <authorList>
            <person name="Wei J."/>
            <person name="Shu W."/>
            <person name="Hu C."/>
        </authorList>
    </citation>
    <scope>NUCLEOTIDE SEQUENCE [LARGE SCALE GENOMIC DNA]</scope>
    <source>
        <strain evidence="9 10">AS-A4</strain>
    </source>
</reference>
<dbReference type="NCBIfam" id="TIGR02199">
    <property type="entry name" value="rfaE_dom_II"/>
    <property type="match status" value="1"/>
</dbReference>
<sequence>MVSGLYTLDELRQAIAADPQRWRPLVFTNGCFDLIHAGHVRYLQVARSLGRALVVGLNSDRSVQAIKPQAVGLPPRPIVPEQQRAEVLAALRAVDGVVIFAETTASQLLDSLQPDIYVKGGDYKLETLPEAAIVQAYGGRIELVQIEVPSSTSAIVKRILATNVT</sequence>
<evidence type="ECO:0000256" key="6">
    <source>
        <dbReference type="ARBA" id="ARBA00023277"/>
    </source>
</evidence>
<evidence type="ECO:0000256" key="4">
    <source>
        <dbReference type="ARBA" id="ARBA00022741"/>
    </source>
</evidence>
<dbReference type="RefSeq" id="WP_190455144.1">
    <property type="nucleotide sequence ID" value="NZ_JAMPLM010000004.1"/>
</dbReference>
<dbReference type="PANTHER" id="PTHR43793">
    <property type="entry name" value="FAD SYNTHASE"/>
    <property type="match status" value="1"/>
</dbReference>
<name>A0ABV0KGY9_9CYAN</name>
<organism evidence="9 10">
    <name type="scientific">Stenomitos frigidus AS-A4</name>
    <dbReference type="NCBI Taxonomy" id="2933935"/>
    <lineage>
        <taxon>Bacteria</taxon>
        <taxon>Bacillati</taxon>
        <taxon>Cyanobacteriota</taxon>
        <taxon>Cyanophyceae</taxon>
        <taxon>Leptolyngbyales</taxon>
        <taxon>Leptolyngbyaceae</taxon>
        <taxon>Stenomitos</taxon>
    </lineage>
</organism>
<dbReference type="InterPro" id="IPR050385">
    <property type="entry name" value="Archaeal_FAD_synthase"/>
</dbReference>
<evidence type="ECO:0000313" key="10">
    <source>
        <dbReference type="Proteomes" id="UP001476950"/>
    </source>
</evidence>